<dbReference type="InterPro" id="IPR050111">
    <property type="entry name" value="C-type_lectin/snaclec_domain"/>
</dbReference>
<dbReference type="AlphaFoldDB" id="N6UAP1"/>
<protein>
    <submittedName>
        <fullName evidence="2">Uncharacterized protein</fullName>
    </submittedName>
</protein>
<sequence length="133" mass="14568">MLGFLVLCAAAFSVTTAAVDTFEACERRGLELVSIYSQTEENAIELALGNNTNGIGHGFWTAGSSLGSAFAWFTTGSALSYKNFPPGQPDNPNTEKCIELFRLANGTWKWNNYVCNAELPYICQTKPNCCYFN</sequence>
<dbReference type="InterPro" id="IPR016186">
    <property type="entry name" value="C-type_lectin-like/link_sf"/>
</dbReference>
<reference evidence="2" key="1">
    <citation type="journal article" date="2013" name="Genome Biol.">
        <title>Draft genome of the mountain pine beetle, Dendroctonus ponderosae Hopkins, a major forest pest.</title>
        <authorList>
            <person name="Keeling C.I."/>
            <person name="Yuen M.M."/>
            <person name="Liao N.Y."/>
            <person name="Docking T.R."/>
            <person name="Chan S.K."/>
            <person name="Taylor G.A."/>
            <person name="Palmquist D.L."/>
            <person name="Jackman S.D."/>
            <person name="Nguyen A."/>
            <person name="Li M."/>
            <person name="Henderson H."/>
            <person name="Janes J.K."/>
            <person name="Zhao Y."/>
            <person name="Pandoh P."/>
            <person name="Moore R."/>
            <person name="Sperling F.A."/>
            <person name="Huber D.P."/>
            <person name="Birol I."/>
            <person name="Jones S.J."/>
            <person name="Bohlmann J."/>
        </authorList>
    </citation>
    <scope>NUCLEOTIDE SEQUENCE</scope>
</reference>
<dbReference type="OrthoDB" id="7962197at2759"/>
<dbReference type="CDD" id="cd00037">
    <property type="entry name" value="CLECT"/>
    <property type="match status" value="1"/>
</dbReference>
<accession>N6UAP1</accession>
<dbReference type="InterPro" id="IPR001304">
    <property type="entry name" value="C-type_lectin-like"/>
</dbReference>
<name>N6UAP1_DENPD</name>
<dbReference type="PROSITE" id="PS50041">
    <property type="entry name" value="C_TYPE_LECTIN_2"/>
    <property type="match status" value="1"/>
</dbReference>
<proteinExistence type="predicted"/>
<dbReference type="PROSITE" id="PS00615">
    <property type="entry name" value="C_TYPE_LECTIN_1"/>
    <property type="match status" value="1"/>
</dbReference>
<dbReference type="SUPFAM" id="SSF56436">
    <property type="entry name" value="C-type lectin-like"/>
    <property type="match status" value="1"/>
</dbReference>
<dbReference type="Gene3D" id="3.10.100.10">
    <property type="entry name" value="Mannose-Binding Protein A, subunit A"/>
    <property type="match status" value="1"/>
</dbReference>
<dbReference type="PANTHER" id="PTHR22803">
    <property type="entry name" value="MANNOSE, PHOSPHOLIPASE, LECTIN RECEPTOR RELATED"/>
    <property type="match status" value="1"/>
</dbReference>
<keyword evidence="1" id="KW-1015">Disulfide bond</keyword>
<gene>
    <name evidence="2" type="ORF">YQE_07658</name>
</gene>
<dbReference type="OMA" id="NSENCMN"/>
<dbReference type="SMART" id="SM00034">
    <property type="entry name" value="CLECT"/>
    <property type="match status" value="1"/>
</dbReference>
<dbReference type="InterPro" id="IPR016187">
    <property type="entry name" value="CTDL_fold"/>
</dbReference>
<feature type="non-terminal residue" evidence="2">
    <location>
        <position position="1"/>
    </location>
</feature>
<dbReference type="HOGENOM" id="CLU_049894_10_0_1"/>
<dbReference type="EMBL" id="KB741002">
    <property type="protein sequence ID" value="ENN75697.1"/>
    <property type="molecule type" value="Genomic_DNA"/>
</dbReference>
<dbReference type="Pfam" id="PF00059">
    <property type="entry name" value="Lectin_C"/>
    <property type="match status" value="1"/>
</dbReference>
<evidence type="ECO:0000256" key="1">
    <source>
        <dbReference type="ARBA" id="ARBA00023157"/>
    </source>
</evidence>
<evidence type="ECO:0000313" key="2">
    <source>
        <dbReference type="EMBL" id="ENN75697.1"/>
    </source>
</evidence>
<dbReference type="InterPro" id="IPR018378">
    <property type="entry name" value="C-type_lectin_CS"/>
</dbReference>
<organism evidence="2">
    <name type="scientific">Dendroctonus ponderosae</name>
    <name type="common">Mountain pine beetle</name>
    <dbReference type="NCBI Taxonomy" id="77166"/>
    <lineage>
        <taxon>Eukaryota</taxon>
        <taxon>Metazoa</taxon>
        <taxon>Ecdysozoa</taxon>
        <taxon>Arthropoda</taxon>
        <taxon>Hexapoda</taxon>
        <taxon>Insecta</taxon>
        <taxon>Pterygota</taxon>
        <taxon>Neoptera</taxon>
        <taxon>Endopterygota</taxon>
        <taxon>Coleoptera</taxon>
        <taxon>Polyphaga</taxon>
        <taxon>Cucujiformia</taxon>
        <taxon>Curculionidae</taxon>
        <taxon>Scolytinae</taxon>
        <taxon>Dendroctonus</taxon>
    </lineage>
</organism>